<keyword evidence="1" id="KW-0812">Transmembrane</keyword>
<evidence type="ECO:0000313" key="3">
    <source>
        <dbReference type="WBParaSite" id="L893_g14240.t1"/>
    </source>
</evidence>
<organism evidence="2 3">
    <name type="scientific">Steinernema glaseri</name>
    <dbReference type="NCBI Taxonomy" id="37863"/>
    <lineage>
        <taxon>Eukaryota</taxon>
        <taxon>Metazoa</taxon>
        <taxon>Ecdysozoa</taxon>
        <taxon>Nematoda</taxon>
        <taxon>Chromadorea</taxon>
        <taxon>Rhabditida</taxon>
        <taxon>Tylenchina</taxon>
        <taxon>Panagrolaimomorpha</taxon>
        <taxon>Strongyloidoidea</taxon>
        <taxon>Steinernematidae</taxon>
        <taxon>Steinernema</taxon>
    </lineage>
</organism>
<keyword evidence="1" id="KW-1133">Transmembrane helix</keyword>
<dbReference type="WBParaSite" id="L893_g14240.t1">
    <property type="protein sequence ID" value="L893_g14240.t1"/>
    <property type="gene ID" value="L893_g14240"/>
</dbReference>
<reference evidence="3" key="1">
    <citation type="submission" date="2016-11" db="UniProtKB">
        <authorList>
            <consortium name="WormBaseParasite"/>
        </authorList>
    </citation>
    <scope>IDENTIFICATION</scope>
</reference>
<name>A0A1I7Y9Z4_9BILA</name>
<sequence>MSKEENLRAAAETSLKRSLGQRYRPETLITLHARPRRVPIHWPFVVTVAVVWFLLFALMVAVILKTMSHFSRGCLCLC</sequence>
<keyword evidence="1" id="KW-0472">Membrane</keyword>
<dbReference type="AlphaFoldDB" id="A0A1I7Y9Z4"/>
<protein>
    <submittedName>
        <fullName evidence="3">Uncharacterized protein</fullName>
    </submittedName>
</protein>
<keyword evidence="2" id="KW-1185">Reference proteome</keyword>
<evidence type="ECO:0000256" key="1">
    <source>
        <dbReference type="SAM" id="Phobius"/>
    </source>
</evidence>
<proteinExistence type="predicted"/>
<dbReference type="Proteomes" id="UP000095287">
    <property type="component" value="Unplaced"/>
</dbReference>
<evidence type="ECO:0000313" key="2">
    <source>
        <dbReference type="Proteomes" id="UP000095287"/>
    </source>
</evidence>
<feature type="transmembrane region" description="Helical" evidence="1">
    <location>
        <begin position="40"/>
        <end position="64"/>
    </location>
</feature>
<accession>A0A1I7Y9Z4</accession>